<dbReference type="PANTHER" id="PTHR11922:SF2">
    <property type="entry name" value="GMP SYNTHASE [GLUTAMINE-HYDROLYZING]"/>
    <property type="match status" value="1"/>
</dbReference>
<gene>
    <name evidence="7" type="ORF">BBAD15_g3879</name>
</gene>
<dbReference type="PANTHER" id="PTHR11922">
    <property type="entry name" value="GMP SYNTHASE-RELATED"/>
    <property type="match status" value="1"/>
</dbReference>
<evidence type="ECO:0000256" key="4">
    <source>
        <dbReference type="ARBA" id="ARBA00022755"/>
    </source>
</evidence>
<evidence type="ECO:0000313" key="7">
    <source>
        <dbReference type="EMBL" id="KGQ10758.1"/>
    </source>
</evidence>
<keyword evidence="3" id="KW-0332">GMP biosynthesis</keyword>
<keyword evidence="2" id="KW-0547">Nucleotide-binding</keyword>
<dbReference type="AlphaFoldDB" id="A0A0A2VT33"/>
<dbReference type="SUPFAM" id="SSF52317">
    <property type="entry name" value="Class I glutamine amidotransferase-like"/>
    <property type="match status" value="1"/>
</dbReference>
<keyword evidence="4" id="KW-0658">Purine biosynthesis</keyword>
<protein>
    <submittedName>
        <fullName evidence="7">GMP synthase</fullName>
    </submittedName>
</protein>
<name>A0A0A2VT33_BEABA</name>
<evidence type="ECO:0000313" key="8">
    <source>
        <dbReference type="Proteomes" id="UP000030106"/>
    </source>
</evidence>
<evidence type="ECO:0000259" key="6">
    <source>
        <dbReference type="Pfam" id="PF00117"/>
    </source>
</evidence>
<comment type="caution">
    <text evidence="7">The sequence shown here is derived from an EMBL/GenBank/DDBJ whole genome shotgun (WGS) entry which is preliminary data.</text>
</comment>
<reference evidence="7 8" key="1">
    <citation type="submission" date="2012-10" db="EMBL/GenBank/DDBJ databases">
        <title>Genome sequencing and analysis of entomopathogenic fungi Beauveria bassiana D1-5.</title>
        <authorList>
            <person name="Li Q."/>
            <person name="Wang L."/>
            <person name="Zhang Z."/>
            <person name="Wang Q."/>
            <person name="Ren J."/>
            <person name="Wang M."/>
            <person name="Xu W."/>
            <person name="Wang J."/>
            <person name="Lu Y."/>
            <person name="Du Q."/>
            <person name="Sun Z."/>
        </authorList>
    </citation>
    <scope>NUCLEOTIDE SEQUENCE [LARGE SCALE GENOMIC DNA]</scope>
    <source>
        <strain evidence="7 8">D1-5</strain>
    </source>
</reference>
<evidence type="ECO:0000256" key="3">
    <source>
        <dbReference type="ARBA" id="ARBA00022749"/>
    </source>
</evidence>
<dbReference type="InterPro" id="IPR029062">
    <property type="entry name" value="Class_I_gatase-like"/>
</dbReference>
<feature type="domain" description="Glutamine amidotransferase" evidence="6">
    <location>
        <begin position="70"/>
        <end position="146"/>
    </location>
</feature>
<dbReference type="Pfam" id="PF00117">
    <property type="entry name" value="GATase"/>
    <property type="match status" value="1"/>
</dbReference>
<evidence type="ECO:0000256" key="5">
    <source>
        <dbReference type="ARBA" id="ARBA00022840"/>
    </source>
</evidence>
<dbReference type="GO" id="GO:0003921">
    <property type="term" value="F:GMP synthase activity"/>
    <property type="evidence" value="ECO:0007669"/>
    <property type="project" value="TreeGrafter"/>
</dbReference>
<dbReference type="HOGENOM" id="CLU_1695161_0_0_1"/>
<evidence type="ECO:0000256" key="2">
    <source>
        <dbReference type="ARBA" id="ARBA00022741"/>
    </source>
</evidence>
<sequence>MRPKKGYEKEKRIEPTTRITDQLVGWFGDVEWTPSQVDEDGTGDCTPYAAALLSPTLRRSVNKRYYIILTLDFAYQFFHLLIRGMREFDVHVERLPCTQKAATWTGNPRVLSLSGDPDSVNEERAPHVDPAWLDFGVSILGVCYGYAGTCLPSIS</sequence>
<dbReference type="PROSITE" id="PS51273">
    <property type="entry name" value="GATASE_TYPE_1"/>
    <property type="match status" value="1"/>
</dbReference>
<dbReference type="Gene3D" id="3.40.50.880">
    <property type="match status" value="1"/>
</dbReference>
<dbReference type="InterPro" id="IPR017926">
    <property type="entry name" value="GATASE"/>
</dbReference>
<keyword evidence="5" id="KW-0067">ATP-binding</keyword>
<dbReference type="Proteomes" id="UP000030106">
    <property type="component" value="Unassembled WGS sequence"/>
</dbReference>
<dbReference type="GO" id="GO:0005829">
    <property type="term" value="C:cytosol"/>
    <property type="evidence" value="ECO:0007669"/>
    <property type="project" value="TreeGrafter"/>
</dbReference>
<dbReference type="GO" id="GO:0005524">
    <property type="term" value="F:ATP binding"/>
    <property type="evidence" value="ECO:0007669"/>
    <property type="project" value="UniProtKB-KW"/>
</dbReference>
<proteinExistence type="predicted"/>
<keyword evidence="1" id="KW-0436">Ligase</keyword>
<accession>A0A0A2VT33</accession>
<organism evidence="7 8">
    <name type="scientific">Beauveria bassiana D1-5</name>
    <dbReference type="NCBI Taxonomy" id="1245745"/>
    <lineage>
        <taxon>Eukaryota</taxon>
        <taxon>Fungi</taxon>
        <taxon>Dikarya</taxon>
        <taxon>Ascomycota</taxon>
        <taxon>Pezizomycotina</taxon>
        <taxon>Sordariomycetes</taxon>
        <taxon>Hypocreomycetidae</taxon>
        <taxon>Hypocreales</taxon>
        <taxon>Cordycipitaceae</taxon>
        <taxon>Beauveria</taxon>
    </lineage>
</organism>
<dbReference type="EMBL" id="ANFO01000277">
    <property type="protein sequence ID" value="KGQ10758.1"/>
    <property type="molecule type" value="Genomic_DNA"/>
</dbReference>
<evidence type="ECO:0000256" key="1">
    <source>
        <dbReference type="ARBA" id="ARBA00022598"/>
    </source>
</evidence>
<dbReference type="STRING" id="1245745.A0A0A2VT33"/>